<feature type="domain" description="Calcineurin-like phosphoesterase" evidence="1">
    <location>
        <begin position="1"/>
        <end position="225"/>
    </location>
</feature>
<dbReference type="InterPro" id="IPR029052">
    <property type="entry name" value="Metallo-depent_PP-like"/>
</dbReference>
<dbReference type="InterPro" id="IPR022302">
    <property type="entry name" value="Phosphoesterase_putative"/>
</dbReference>
<protein>
    <submittedName>
        <fullName evidence="2">Phosphoesterase</fullName>
    </submittedName>
</protein>
<dbReference type="EMBL" id="VBTH01000011">
    <property type="protein sequence ID" value="TLQ03964.1"/>
    <property type="molecule type" value="Genomic_DNA"/>
</dbReference>
<proteinExistence type="predicted"/>
<accession>A0A5R9BTH5</accession>
<dbReference type="InterPro" id="IPR004843">
    <property type="entry name" value="Calcineurin-like_PHP"/>
</dbReference>
<dbReference type="PANTHER" id="PTHR30337">
    <property type="entry name" value="COMPONENT OF ATP-DEPENDENT DSDNA EXONUCLEASE"/>
    <property type="match status" value="1"/>
</dbReference>
<dbReference type="SUPFAM" id="SSF56300">
    <property type="entry name" value="Metallo-dependent phosphatases"/>
    <property type="match status" value="1"/>
</dbReference>
<evidence type="ECO:0000259" key="1">
    <source>
        <dbReference type="Pfam" id="PF00149"/>
    </source>
</evidence>
<organism evidence="2 3">
    <name type="scientific">Pediococcus stilesii</name>
    <dbReference type="NCBI Taxonomy" id="331679"/>
    <lineage>
        <taxon>Bacteria</taxon>
        <taxon>Bacillati</taxon>
        <taxon>Bacillota</taxon>
        <taxon>Bacilli</taxon>
        <taxon>Lactobacillales</taxon>
        <taxon>Lactobacillaceae</taxon>
        <taxon>Pediococcus</taxon>
    </lineage>
</organism>
<dbReference type="AlphaFoldDB" id="A0A5R9BTH5"/>
<dbReference type="InterPro" id="IPR050535">
    <property type="entry name" value="DNA_Repair-Maintenance_Comp"/>
</dbReference>
<gene>
    <name evidence="2" type="ORF">FEZ51_06740</name>
</gene>
<dbReference type="OrthoDB" id="113290at2"/>
<dbReference type="Proteomes" id="UP000305541">
    <property type="component" value="Unassembled WGS sequence"/>
</dbReference>
<evidence type="ECO:0000313" key="2">
    <source>
        <dbReference type="EMBL" id="TLQ03964.1"/>
    </source>
</evidence>
<dbReference type="NCBIfam" id="TIGR03729">
    <property type="entry name" value="acc_ester"/>
    <property type="match status" value="1"/>
</dbReference>
<dbReference type="Pfam" id="PF00149">
    <property type="entry name" value="Metallophos"/>
    <property type="match status" value="1"/>
</dbReference>
<comment type="caution">
    <text evidence="2">The sequence shown here is derived from an EMBL/GenBank/DDBJ whole genome shotgun (WGS) entry which is preliminary data.</text>
</comment>
<evidence type="ECO:0000313" key="3">
    <source>
        <dbReference type="Proteomes" id="UP000305541"/>
    </source>
</evidence>
<dbReference type="Gene3D" id="3.60.21.10">
    <property type="match status" value="1"/>
</dbReference>
<reference evidence="2 3" key="1">
    <citation type="submission" date="2019-05" db="EMBL/GenBank/DDBJ databases">
        <title>The metagenome of a microbial culture collection derived from dairy environment covers the genomic content of the human microbiome.</title>
        <authorList>
            <person name="Roder T."/>
            <person name="Wuthrich D."/>
            <person name="Sattari Z."/>
            <person name="Von Ah U."/>
            <person name="Bar C."/>
            <person name="Ronchi F."/>
            <person name="Macpherson A.J."/>
            <person name="Ganal-Vonarburg S.C."/>
            <person name="Bruggmann R."/>
            <person name="Vergeres G."/>
        </authorList>
    </citation>
    <scope>NUCLEOTIDE SEQUENCE [LARGE SCALE GENOMIC DNA]</scope>
    <source>
        <strain evidence="2 3">FAM 18815</strain>
    </source>
</reference>
<dbReference type="PANTHER" id="PTHR30337:SF0">
    <property type="entry name" value="NUCLEASE SBCCD SUBUNIT D"/>
    <property type="match status" value="1"/>
</dbReference>
<dbReference type="RefSeq" id="WP_138474500.1">
    <property type="nucleotide sequence ID" value="NZ_VBTH01000011.1"/>
</dbReference>
<sequence>MRIAATSDNHFDVNKIDENPMVKQQAKFLLENKIDVYLIAGDLFNKFNRTLDYVETLQKLVAPQIKVFFIAGNHDMLNDISYEGLETNINSNYLHNKFYDVPDTNWRIVGNNGWYDYTFADNVDKTNDQFWRWKKSFWIDTGIDQPVSDIERMDNVLKQTKALFKNAKGKNVVFMTHFAVSQSYIHYTNDGRFWNMANGMMGSKRMEKLLDQYQPQVVISGHLHHHFKPLAKSGGIYYNNSVGYHNNRINEWNTDDFFTEWTQRLLVLDLG</sequence>
<name>A0A5R9BTH5_9LACO</name>
<dbReference type="GO" id="GO:0016787">
    <property type="term" value="F:hydrolase activity"/>
    <property type="evidence" value="ECO:0007669"/>
    <property type="project" value="InterPro"/>
</dbReference>